<reference evidence="3" key="2">
    <citation type="journal article" date="2017" name="Nat. Plants">
        <title>The Aegilops tauschii genome reveals multiple impacts of transposons.</title>
        <authorList>
            <person name="Zhao G."/>
            <person name="Zou C."/>
            <person name="Li K."/>
            <person name="Wang K."/>
            <person name="Li T."/>
            <person name="Gao L."/>
            <person name="Zhang X."/>
            <person name="Wang H."/>
            <person name="Yang Z."/>
            <person name="Liu X."/>
            <person name="Jiang W."/>
            <person name="Mao L."/>
            <person name="Kong X."/>
            <person name="Jiao Y."/>
            <person name="Jia J."/>
        </authorList>
    </citation>
    <scope>NUCLEOTIDE SEQUENCE [LARGE SCALE GENOMIC DNA]</scope>
    <source>
        <strain evidence="3">cv. AL8/78</strain>
    </source>
</reference>
<reference evidence="2" key="5">
    <citation type="journal article" date="2021" name="G3 (Bethesda)">
        <title>Aegilops tauschii genome assembly Aet v5.0 features greater sequence contiguity and improved annotation.</title>
        <authorList>
            <person name="Wang L."/>
            <person name="Zhu T."/>
            <person name="Rodriguez J.C."/>
            <person name="Deal K.R."/>
            <person name="Dubcovsky J."/>
            <person name="McGuire P.E."/>
            <person name="Lux T."/>
            <person name="Spannagl M."/>
            <person name="Mayer K.F.X."/>
            <person name="Baldrich P."/>
            <person name="Meyers B.C."/>
            <person name="Huo N."/>
            <person name="Gu Y.Q."/>
            <person name="Zhou H."/>
            <person name="Devos K.M."/>
            <person name="Bennetzen J.L."/>
            <person name="Unver T."/>
            <person name="Budak H."/>
            <person name="Gulick P.J."/>
            <person name="Galiba G."/>
            <person name="Kalapos B."/>
            <person name="Nelson D.R."/>
            <person name="Li P."/>
            <person name="You F.M."/>
            <person name="Luo M.C."/>
            <person name="Dvorak J."/>
        </authorList>
    </citation>
    <scope>NUCLEOTIDE SEQUENCE [LARGE SCALE GENOMIC DNA]</scope>
    <source>
        <strain evidence="2">cv. AL8/78</strain>
    </source>
</reference>
<feature type="compositionally biased region" description="Low complexity" evidence="1">
    <location>
        <begin position="19"/>
        <end position="32"/>
    </location>
</feature>
<reference evidence="2" key="3">
    <citation type="journal article" date="2017" name="Nature">
        <title>Genome sequence of the progenitor of the wheat D genome Aegilops tauschii.</title>
        <authorList>
            <person name="Luo M.C."/>
            <person name="Gu Y.Q."/>
            <person name="Puiu D."/>
            <person name="Wang H."/>
            <person name="Twardziok S.O."/>
            <person name="Deal K.R."/>
            <person name="Huo N."/>
            <person name="Zhu T."/>
            <person name="Wang L."/>
            <person name="Wang Y."/>
            <person name="McGuire P.E."/>
            <person name="Liu S."/>
            <person name="Long H."/>
            <person name="Ramasamy R.K."/>
            <person name="Rodriguez J.C."/>
            <person name="Van S.L."/>
            <person name="Yuan L."/>
            <person name="Wang Z."/>
            <person name="Xia Z."/>
            <person name="Xiao L."/>
            <person name="Anderson O.D."/>
            <person name="Ouyang S."/>
            <person name="Liang Y."/>
            <person name="Zimin A.V."/>
            <person name="Pertea G."/>
            <person name="Qi P."/>
            <person name="Bennetzen J.L."/>
            <person name="Dai X."/>
            <person name="Dawson M.W."/>
            <person name="Muller H.G."/>
            <person name="Kugler K."/>
            <person name="Rivarola-Duarte L."/>
            <person name="Spannagl M."/>
            <person name="Mayer K.F.X."/>
            <person name="Lu F.H."/>
            <person name="Bevan M.W."/>
            <person name="Leroy P."/>
            <person name="Li P."/>
            <person name="You F.M."/>
            <person name="Sun Q."/>
            <person name="Liu Z."/>
            <person name="Lyons E."/>
            <person name="Wicker T."/>
            <person name="Salzberg S.L."/>
            <person name="Devos K.M."/>
            <person name="Dvorak J."/>
        </authorList>
    </citation>
    <scope>NUCLEOTIDE SEQUENCE [LARGE SCALE GENOMIC DNA]</scope>
    <source>
        <strain evidence="2">cv. AL8/78</strain>
    </source>
</reference>
<reference evidence="3" key="1">
    <citation type="journal article" date="2014" name="Science">
        <title>Ancient hybridizations among the ancestral genomes of bread wheat.</title>
        <authorList>
            <consortium name="International Wheat Genome Sequencing Consortium,"/>
            <person name="Marcussen T."/>
            <person name="Sandve S.R."/>
            <person name="Heier L."/>
            <person name="Spannagl M."/>
            <person name="Pfeifer M."/>
            <person name="Jakobsen K.S."/>
            <person name="Wulff B.B."/>
            <person name="Steuernagel B."/>
            <person name="Mayer K.F."/>
            <person name="Olsen O.A."/>
        </authorList>
    </citation>
    <scope>NUCLEOTIDE SEQUENCE [LARGE SCALE GENOMIC DNA]</scope>
    <source>
        <strain evidence="3">cv. AL8/78</strain>
    </source>
</reference>
<evidence type="ECO:0000313" key="3">
    <source>
        <dbReference type="Proteomes" id="UP000015105"/>
    </source>
</evidence>
<dbReference type="Gramene" id="AET2Gv20736500.7">
    <property type="protein sequence ID" value="AET2Gv20736500.7"/>
    <property type="gene ID" value="AET2Gv20736500"/>
</dbReference>
<organism evidence="2 3">
    <name type="scientific">Aegilops tauschii subsp. strangulata</name>
    <name type="common">Goatgrass</name>
    <dbReference type="NCBI Taxonomy" id="200361"/>
    <lineage>
        <taxon>Eukaryota</taxon>
        <taxon>Viridiplantae</taxon>
        <taxon>Streptophyta</taxon>
        <taxon>Embryophyta</taxon>
        <taxon>Tracheophyta</taxon>
        <taxon>Spermatophyta</taxon>
        <taxon>Magnoliopsida</taxon>
        <taxon>Liliopsida</taxon>
        <taxon>Poales</taxon>
        <taxon>Poaceae</taxon>
        <taxon>BOP clade</taxon>
        <taxon>Pooideae</taxon>
        <taxon>Triticodae</taxon>
        <taxon>Triticeae</taxon>
        <taxon>Triticinae</taxon>
        <taxon>Aegilops</taxon>
    </lineage>
</organism>
<dbReference type="AlphaFoldDB" id="A0A453C501"/>
<accession>A0A453C501</accession>
<protein>
    <submittedName>
        <fullName evidence="2">Uncharacterized protein</fullName>
    </submittedName>
</protein>
<dbReference type="Proteomes" id="UP000015105">
    <property type="component" value="Chromosome 2D"/>
</dbReference>
<evidence type="ECO:0000313" key="2">
    <source>
        <dbReference type="EnsemblPlants" id="AET2Gv20736500.7"/>
    </source>
</evidence>
<feature type="region of interest" description="Disordered" evidence="1">
    <location>
        <begin position="1"/>
        <end position="32"/>
    </location>
</feature>
<name>A0A453C501_AEGTS</name>
<proteinExistence type="predicted"/>
<keyword evidence="3" id="KW-1185">Reference proteome</keyword>
<sequence length="73" mass="8318">DAADWRDRKRPNILPKEGSFPPSRRSPTSSMPPEHFSIIPYSSIHLAPELFSIVPSSSIYLRMYLFTLPQVST</sequence>
<reference evidence="2" key="4">
    <citation type="submission" date="2019-03" db="UniProtKB">
        <authorList>
            <consortium name="EnsemblPlants"/>
        </authorList>
    </citation>
    <scope>IDENTIFICATION</scope>
</reference>
<dbReference type="EnsemblPlants" id="AET2Gv20736500.7">
    <property type="protein sequence ID" value="AET2Gv20736500.7"/>
    <property type="gene ID" value="AET2Gv20736500"/>
</dbReference>
<evidence type="ECO:0000256" key="1">
    <source>
        <dbReference type="SAM" id="MobiDB-lite"/>
    </source>
</evidence>